<feature type="domain" description="HTH arsR-type" evidence="1">
    <location>
        <begin position="16"/>
        <end position="98"/>
    </location>
</feature>
<organism evidence="2 3">
    <name type="scientific">Halolamina pelagica</name>
    <dbReference type="NCBI Taxonomy" id="699431"/>
    <lineage>
        <taxon>Archaea</taxon>
        <taxon>Methanobacteriati</taxon>
        <taxon>Methanobacteriota</taxon>
        <taxon>Stenosarchaea group</taxon>
        <taxon>Halobacteria</taxon>
        <taxon>Halobacteriales</taxon>
        <taxon>Haloferacaceae</taxon>
    </lineage>
</organism>
<evidence type="ECO:0000313" key="3">
    <source>
        <dbReference type="Proteomes" id="UP000050535"/>
    </source>
</evidence>
<reference evidence="3" key="1">
    <citation type="submission" date="2013-11" db="EMBL/GenBank/DDBJ databases">
        <authorList>
            <person name="Hoang H.T."/>
            <person name="Killian M.L."/>
            <person name="Madson D.M."/>
            <person name="Arruda P.H.E."/>
            <person name="Sun D."/>
            <person name="Schwartz K.J."/>
            <person name="Yoon K."/>
        </authorList>
    </citation>
    <scope>NUCLEOTIDE SEQUENCE [LARGE SCALE GENOMIC DNA]</scope>
    <source>
        <strain evidence="3">CDK2</strain>
    </source>
</reference>
<gene>
    <name evidence="2" type="ORF">SY89_03230</name>
</gene>
<dbReference type="CDD" id="cd00090">
    <property type="entry name" value="HTH_ARSR"/>
    <property type="match status" value="1"/>
</dbReference>
<comment type="caution">
    <text evidence="2">The sequence shown here is derived from an EMBL/GenBank/DDBJ whole genome shotgun (WGS) entry which is preliminary data.</text>
</comment>
<dbReference type="SUPFAM" id="SSF46785">
    <property type="entry name" value="Winged helix' DNA-binding domain"/>
    <property type="match status" value="1"/>
</dbReference>
<dbReference type="SMART" id="SM00418">
    <property type="entry name" value="HTH_ARSR"/>
    <property type="match status" value="1"/>
</dbReference>
<accession>A0A0P7HQM8</accession>
<dbReference type="OrthoDB" id="10985at2157"/>
<dbReference type="EMBL" id="LGUC01000002">
    <property type="protein sequence ID" value="KPN28996.1"/>
    <property type="molecule type" value="Genomic_DNA"/>
</dbReference>
<evidence type="ECO:0000259" key="1">
    <source>
        <dbReference type="SMART" id="SM00418"/>
    </source>
</evidence>
<dbReference type="InterPro" id="IPR036390">
    <property type="entry name" value="WH_DNA-bd_sf"/>
</dbReference>
<keyword evidence="3" id="KW-1185">Reference proteome</keyword>
<dbReference type="AlphaFoldDB" id="A0A0P7HQM8"/>
<proteinExistence type="predicted"/>
<protein>
    <submittedName>
        <fullName evidence="2">Helix-turn-helix domain protein</fullName>
    </submittedName>
</protein>
<name>A0A0P7HQM8_9EURY</name>
<dbReference type="RefSeq" id="WP_054584808.1">
    <property type="nucleotide sequence ID" value="NZ_LGUC01000002.1"/>
</dbReference>
<dbReference type="GO" id="GO:0003700">
    <property type="term" value="F:DNA-binding transcription factor activity"/>
    <property type="evidence" value="ECO:0007669"/>
    <property type="project" value="InterPro"/>
</dbReference>
<dbReference type="InterPro" id="IPR011991">
    <property type="entry name" value="ArsR-like_HTH"/>
</dbReference>
<dbReference type="Gene3D" id="1.10.10.10">
    <property type="entry name" value="Winged helix-like DNA-binding domain superfamily/Winged helix DNA-binding domain"/>
    <property type="match status" value="1"/>
</dbReference>
<dbReference type="Proteomes" id="UP000050535">
    <property type="component" value="Unassembled WGS sequence"/>
</dbReference>
<sequence length="118" mass="13208">MSSRNVESDETNPIDRLLDALSDETSRRILCRLTEPTTAADLADDCDIPSSTVYRKLDVLSRAELINERIILKPGYGRCSVYERNFEHVTISVEEGDFSVTVDRPSDDPDEGLIATDD</sequence>
<evidence type="ECO:0000313" key="2">
    <source>
        <dbReference type="EMBL" id="KPN28996.1"/>
    </source>
</evidence>
<dbReference type="Pfam" id="PF12840">
    <property type="entry name" value="HTH_20"/>
    <property type="match status" value="1"/>
</dbReference>
<dbReference type="InterPro" id="IPR001845">
    <property type="entry name" value="HTH_ArsR_DNA-bd_dom"/>
</dbReference>
<dbReference type="InterPro" id="IPR036388">
    <property type="entry name" value="WH-like_DNA-bd_sf"/>
</dbReference>